<feature type="region of interest" description="Disordered" evidence="1">
    <location>
        <begin position="82"/>
        <end position="123"/>
    </location>
</feature>
<protein>
    <submittedName>
        <fullName evidence="2">Uncharacterized protein</fullName>
    </submittedName>
</protein>
<reference evidence="2 3" key="1">
    <citation type="submission" date="2016-11" db="EMBL/GenBank/DDBJ databases">
        <title>The macronuclear genome of Stentor coeruleus: a giant cell with tiny introns.</title>
        <authorList>
            <person name="Slabodnick M."/>
            <person name="Ruby J.G."/>
            <person name="Reiff S.B."/>
            <person name="Swart E.C."/>
            <person name="Gosai S."/>
            <person name="Prabakaran S."/>
            <person name="Witkowska E."/>
            <person name="Larue G.E."/>
            <person name="Fisher S."/>
            <person name="Freeman R.M."/>
            <person name="Gunawardena J."/>
            <person name="Chu W."/>
            <person name="Stover N.A."/>
            <person name="Gregory B.D."/>
            <person name="Nowacki M."/>
            <person name="Derisi J."/>
            <person name="Roy S.W."/>
            <person name="Marshall W.F."/>
            <person name="Sood P."/>
        </authorList>
    </citation>
    <scope>NUCLEOTIDE SEQUENCE [LARGE SCALE GENOMIC DNA]</scope>
    <source>
        <strain evidence="2">WM001</strain>
    </source>
</reference>
<organism evidence="2 3">
    <name type="scientific">Stentor coeruleus</name>
    <dbReference type="NCBI Taxonomy" id="5963"/>
    <lineage>
        <taxon>Eukaryota</taxon>
        <taxon>Sar</taxon>
        <taxon>Alveolata</taxon>
        <taxon>Ciliophora</taxon>
        <taxon>Postciliodesmatophora</taxon>
        <taxon>Heterotrichea</taxon>
        <taxon>Heterotrichida</taxon>
        <taxon>Stentoridae</taxon>
        <taxon>Stentor</taxon>
    </lineage>
</organism>
<evidence type="ECO:0000313" key="3">
    <source>
        <dbReference type="Proteomes" id="UP000187209"/>
    </source>
</evidence>
<gene>
    <name evidence="2" type="ORF">SteCoe_5052</name>
</gene>
<accession>A0A1R2CTD7</accession>
<comment type="caution">
    <text evidence="2">The sequence shown here is derived from an EMBL/GenBank/DDBJ whole genome shotgun (WGS) entry which is preliminary data.</text>
</comment>
<keyword evidence="3" id="KW-1185">Reference proteome</keyword>
<sequence length="571" mass="66088">MEDQLKNIPTIVLSELPQAEREKYFKFLLENDVQFIEDGRGYYTAIIKVLNSKDQLALPRLEKSRILNSTFSYKQKMVITESPRSITPTSTNRSFTKSTEKSKSKSPIRRGKSPNDYSPHKIKGISDLLDQEPLYGTKSNQTLNTSRSSARTPEKQRPDPLKLFLQTTKFQEFFNILKLQGSSHLRPKTLSITILMKSIEEVYSARYKKETTGESRKIEENAGFAEFLSEFMWEKYKNKRMVDQSALDLCQSVETYENENLEISLFSQFLTGAFSTEILVFFLYARQATQTVLNLQLVPSNFYIEFPAQKIPEPRLISLSYKQCAKVAGTVYAEEEWLLKSFINELDKVFKGPSIKLYDFLAVFIENYKVSLQENHSLSPFTDNKSNEQFTDSIIAAEVEENKYQRPVSFGVVPLETRSSASNSIKFTKDPVQDSRPLPKSPFDRIKKLCVEHCENKLVKLFVEIILSGYLEDLSDDKDDIISQVEEIVMDKMNSLIEALCRCDKRKWMEVLETDNKECLKYCENLQKRLREIQKKDKEPTSDDIDQICKEILQTPELKLYISEQIRSICA</sequence>
<dbReference type="Proteomes" id="UP000187209">
    <property type="component" value="Unassembled WGS sequence"/>
</dbReference>
<name>A0A1R2CTD7_9CILI</name>
<feature type="region of interest" description="Disordered" evidence="1">
    <location>
        <begin position="136"/>
        <end position="159"/>
    </location>
</feature>
<dbReference type="OrthoDB" id="296222at2759"/>
<dbReference type="EMBL" id="MPUH01000065">
    <property type="protein sequence ID" value="OMJ92279.1"/>
    <property type="molecule type" value="Genomic_DNA"/>
</dbReference>
<feature type="compositionally biased region" description="Polar residues" evidence="1">
    <location>
        <begin position="137"/>
        <end position="151"/>
    </location>
</feature>
<feature type="compositionally biased region" description="Polar residues" evidence="1">
    <location>
        <begin position="82"/>
        <end position="95"/>
    </location>
</feature>
<evidence type="ECO:0000256" key="1">
    <source>
        <dbReference type="SAM" id="MobiDB-lite"/>
    </source>
</evidence>
<dbReference type="AlphaFoldDB" id="A0A1R2CTD7"/>
<proteinExistence type="predicted"/>
<evidence type="ECO:0000313" key="2">
    <source>
        <dbReference type="EMBL" id="OMJ92279.1"/>
    </source>
</evidence>